<sequence length="276" mass="31344">MFPQHVSLAGAVIRQALIEHSGPSFQGHIYLFPSDLSLRHPPIAPASYYTTAQSSVLDQRACTPDATLNGDYADQTQPTRTPTKDPKRREKILHEIISKEKTACQALCAKLFEAFPLEIREKIYSYLVRGTCYAAKANSQQWGWELEWSTKEYFGNTVAKEIAICCYRNLELSFYDFDVAVASKWLETQDNHGLLRRDYVSCANLTGPLLYTGQVVFDWMDCPFLSDKHAREGLRAPTFLEKNICPTLSLKQAALIILEPRVLVNEKQEFEDALEI</sequence>
<name>A0A6A6VJD5_9PLEO</name>
<protein>
    <submittedName>
        <fullName evidence="2">Uncharacterized protein</fullName>
    </submittedName>
</protein>
<dbReference type="AlphaFoldDB" id="A0A6A6VJD5"/>
<evidence type="ECO:0000313" key="3">
    <source>
        <dbReference type="Proteomes" id="UP000799440"/>
    </source>
</evidence>
<dbReference type="Proteomes" id="UP000799440">
    <property type="component" value="Unassembled WGS sequence"/>
</dbReference>
<gene>
    <name evidence="2" type="ORF">M011DRAFT_455736</name>
</gene>
<keyword evidence="3" id="KW-1185">Reference proteome</keyword>
<feature type="region of interest" description="Disordered" evidence="1">
    <location>
        <begin position="67"/>
        <end position="87"/>
    </location>
</feature>
<accession>A0A6A6VJD5</accession>
<dbReference type="EMBL" id="MU006563">
    <property type="protein sequence ID" value="KAF2750728.1"/>
    <property type="molecule type" value="Genomic_DNA"/>
</dbReference>
<organism evidence="2 3">
    <name type="scientific">Sporormia fimetaria CBS 119925</name>
    <dbReference type="NCBI Taxonomy" id="1340428"/>
    <lineage>
        <taxon>Eukaryota</taxon>
        <taxon>Fungi</taxon>
        <taxon>Dikarya</taxon>
        <taxon>Ascomycota</taxon>
        <taxon>Pezizomycotina</taxon>
        <taxon>Dothideomycetes</taxon>
        <taxon>Pleosporomycetidae</taxon>
        <taxon>Pleosporales</taxon>
        <taxon>Sporormiaceae</taxon>
        <taxon>Sporormia</taxon>
    </lineage>
</organism>
<evidence type="ECO:0000256" key="1">
    <source>
        <dbReference type="SAM" id="MobiDB-lite"/>
    </source>
</evidence>
<proteinExistence type="predicted"/>
<evidence type="ECO:0000313" key="2">
    <source>
        <dbReference type="EMBL" id="KAF2750728.1"/>
    </source>
</evidence>
<reference evidence="2" key="1">
    <citation type="journal article" date="2020" name="Stud. Mycol.">
        <title>101 Dothideomycetes genomes: a test case for predicting lifestyles and emergence of pathogens.</title>
        <authorList>
            <person name="Haridas S."/>
            <person name="Albert R."/>
            <person name="Binder M."/>
            <person name="Bloem J."/>
            <person name="Labutti K."/>
            <person name="Salamov A."/>
            <person name="Andreopoulos B."/>
            <person name="Baker S."/>
            <person name="Barry K."/>
            <person name="Bills G."/>
            <person name="Bluhm B."/>
            <person name="Cannon C."/>
            <person name="Castanera R."/>
            <person name="Culley D."/>
            <person name="Daum C."/>
            <person name="Ezra D."/>
            <person name="Gonzalez J."/>
            <person name="Henrissat B."/>
            <person name="Kuo A."/>
            <person name="Liang C."/>
            <person name="Lipzen A."/>
            <person name="Lutzoni F."/>
            <person name="Magnuson J."/>
            <person name="Mondo S."/>
            <person name="Nolan M."/>
            <person name="Ohm R."/>
            <person name="Pangilinan J."/>
            <person name="Park H.-J."/>
            <person name="Ramirez L."/>
            <person name="Alfaro M."/>
            <person name="Sun H."/>
            <person name="Tritt A."/>
            <person name="Yoshinaga Y."/>
            <person name="Zwiers L.-H."/>
            <person name="Turgeon B."/>
            <person name="Goodwin S."/>
            <person name="Spatafora J."/>
            <person name="Crous P."/>
            <person name="Grigoriev I."/>
        </authorList>
    </citation>
    <scope>NUCLEOTIDE SEQUENCE</scope>
    <source>
        <strain evidence="2">CBS 119925</strain>
    </source>
</reference>